<evidence type="ECO:0000256" key="6">
    <source>
        <dbReference type="SAM" id="MobiDB-lite"/>
    </source>
</evidence>
<dbReference type="Pfam" id="PF07738">
    <property type="entry name" value="Sad1_UNC"/>
    <property type="match status" value="1"/>
</dbReference>
<feature type="compositionally biased region" description="Polar residues" evidence="6">
    <location>
        <begin position="871"/>
        <end position="882"/>
    </location>
</feature>
<organism evidence="11 12">
    <name type="scientific">Rotaria magnacalcarata</name>
    <dbReference type="NCBI Taxonomy" id="392030"/>
    <lineage>
        <taxon>Eukaryota</taxon>
        <taxon>Metazoa</taxon>
        <taxon>Spiralia</taxon>
        <taxon>Gnathifera</taxon>
        <taxon>Rotifera</taxon>
        <taxon>Eurotatoria</taxon>
        <taxon>Bdelloidea</taxon>
        <taxon>Philodinida</taxon>
        <taxon>Philodinidae</taxon>
        <taxon>Rotaria</taxon>
    </lineage>
</organism>
<dbReference type="PANTHER" id="PTHR12953:SF0">
    <property type="entry name" value="SUN DOMAIN-CONTAINING OSSIFICATION FACTOR"/>
    <property type="match status" value="1"/>
</dbReference>
<dbReference type="InterPro" id="IPR012919">
    <property type="entry name" value="SUN_dom"/>
</dbReference>
<feature type="coiled-coil region" evidence="5">
    <location>
        <begin position="723"/>
        <end position="750"/>
    </location>
</feature>
<reference evidence="11" key="1">
    <citation type="submission" date="2021-02" db="EMBL/GenBank/DDBJ databases">
        <authorList>
            <person name="Nowell W R."/>
        </authorList>
    </citation>
    <scope>NUCLEOTIDE SEQUENCE</scope>
</reference>
<evidence type="ECO:0000256" key="7">
    <source>
        <dbReference type="SAM" id="Phobius"/>
    </source>
</evidence>
<evidence type="ECO:0000256" key="5">
    <source>
        <dbReference type="SAM" id="Coils"/>
    </source>
</evidence>
<dbReference type="Gene3D" id="2.60.120.260">
    <property type="entry name" value="Galactose-binding domain-like"/>
    <property type="match status" value="1"/>
</dbReference>
<feature type="region of interest" description="Disordered" evidence="6">
    <location>
        <begin position="340"/>
        <end position="368"/>
    </location>
</feature>
<evidence type="ECO:0000256" key="2">
    <source>
        <dbReference type="ARBA" id="ARBA00022692"/>
    </source>
</evidence>
<comment type="caution">
    <text evidence="11">The sequence shown here is derived from an EMBL/GenBank/DDBJ whole genome shotgun (WGS) entry which is preliminary data.</text>
</comment>
<keyword evidence="4 7" id="KW-0472">Membrane</keyword>
<evidence type="ECO:0000313" key="11">
    <source>
        <dbReference type="EMBL" id="CAF2077088.1"/>
    </source>
</evidence>
<dbReference type="EMBL" id="CAJNRE010008865">
    <property type="protein sequence ID" value="CAF2077088.1"/>
    <property type="molecule type" value="Genomic_DNA"/>
</dbReference>
<dbReference type="EMBL" id="CAJNOV010000304">
    <property type="protein sequence ID" value="CAF1017319.1"/>
    <property type="molecule type" value="Genomic_DNA"/>
</dbReference>
<dbReference type="PANTHER" id="PTHR12953">
    <property type="entry name" value="MEMBRANE PROTEIN CH1 RELATED"/>
    <property type="match status" value="1"/>
</dbReference>
<feature type="region of interest" description="Disordered" evidence="6">
    <location>
        <begin position="827"/>
        <end position="882"/>
    </location>
</feature>
<evidence type="ECO:0000259" key="8">
    <source>
        <dbReference type="PROSITE" id="PS51469"/>
    </source>
</evidence>
<feature type="region of interest" description="Disordered" evidence="6">
    <location>
        <begin position="147"/>
        <end position="181"/>
    </location>
</feature>
<dbReference type="GO" id="GO:0034975">
    <property type="term" value="P:protein folding in endoplasmic reticulum"/>
    <property type="evidence" value="ECO:0007669"/>
    <property type="project" value="TreeGrafter"/>
</dbReference>
<keyword evidence="2 7" id="KW-0812">Transmembrane</keyword>
<dbReference type="InterPro" id="IPR045120">
    <property type="entry name" value="Suco/Slp1-like"/>
</dbReference>
<evidence type="ECO:0000256" key="4">
    <source>
        <dbReference type="ARBA" id="ARBA00023136"/>
    </source>
</evidence>
<dbReference type="OrthoDB" id="266334at2759"/>
<evidence type="ECO:0000256" key="3">
    <source>
        <dbReference type="ARBA" id="ARBA00022989"/>
    </source>
</evidence>
<feature type="transmembrane region" description="Helical" evidence="7">
    <location>
        <begin position="12"/>
        <end position="30"/>
    </location>
</feature>
<evidence type="ECO:0000313" key="10">
    <source>
        <dbReference type="EMBL" id="CAF1682097.1"/>
    </source>
</evidence>
<feature type="domain" description="SUN" evidence="8">
    <location>
        <begin position="159"/>
        <end position="325"/>
    </location>
</feature>
<feature type="compositionally biased region" description="Low complexity" evidence="6">
    <location>
        <begin position="106"/>
        <end position="116"/>
    </location>
</feature>
<protein>
    <recommendedName>
        <fullName evidence="8">SUN domain-containing protein</fullName>
    </recommendedName>
</protein>
<keyword evidence="3 7" id="KW-1133">Transmembrane helix</keyword>
<comment type="subcellular location">
    <subcellularLocation>
        <location evidence="1">Endomembrane system</location>
    </subcellularLocation>
</comment>
<name>A0A816RMB0_9BILA</name>
<dbReference type="GO" id="GO:0005737">
    <property type="term" value="C:cytoplasm"/>
    <property type="evidence" value="ECO:0007669"/>
    <property type="project" value="TreeGrafter"/>
</dbReference>
<gene>
    <name evidence="9" type="ORF">CJN711_LOCUS3133</name>
    <name evidence="10" type="ORF">KQP761_LOCUS36969</name>
    <name evidence="11" type="ORF">MBJ925_LOCUS17813</name>
</gene>
<evidence type="ECO:0000313" key="9">
    <source>
        <dbReference type="EMBL" id="CAF1017319.1"/>
    </source>
</evidence>
<dbReference type="Proteomes" id="UP000663855">
    <property type="component" value="Unassembled WGS sequence"/>
</dbReference>
<keyword evidence="5" id="KW-0175">Coiled coil</keyword>
<dbReference type="Proteomes" id="UP000663834">
    <property type="component" value="Unassembled WGS sequence"/>
</dbReference>
<feature type="compositionally biased region" description="Basic and acidic residues" evidence="6">
    <location>
        <begin position="850"/>
        <end position="862"/>
    </location>
</feature>
<sequence length="882" mass="99707">MIVCIRSIESSILAICTISLFLCIQISSIISTELVGENLNQDDENNQTGAIEPHILQSNDQVLSDLNSETKSSDIVSNDAAATISIETKSDITDEILRPITTPLVDNQTNDDQQQTSPTKSNRSSINSFEEWKQQQLQADLLKKDEATTHSNAPSEPTSASSTKGNSSPTTNPQISSKKSKLRKNFASGSCGAKILAHNAEAQNVPSILSSSPDEYMLNPCIAKIWFVIELCESIRILNIEIANFELFSSVPKTFRVSSSDRYPTKDWHRHHLGTFNASFNRTIQSFQTMESTTYVKYVKFELLDFHGHEHYCPLSVVRIHGSNVEEEIMTMEENTNLIDSKSLSDIHDDNDNDDDDDENNNLSNDQQVGGIIGSAILDLAKRVFRRPTAVRGTPSTTSPSITTTETNVLKTDCHPSVLNDSIINDTLISWRQSDTFKQCISEFLHGLWSKYDTCTMYLSYTCFKLNYCCQCPLMTNHGRRDRRTLTLNLYVHPCGYYHILTNQFVCKKEKAIEFNRTILTNINHELHQNLNEKNSAVYNNDTIIINDEHVNLSNNKSTLKFNNTLLNEVNNIDHTSNRSSEQSVSNNISNETIVVVEPQLSPNTANQSSFQSATLETLHLDINPAEPSIDTNSIEEMVISTTASTTISPAVNNNEALPPIISSPWLKGMLVNTKSLPELFKIIEKLNFNLTLSNRYLQELSQHYVKKLDETQQTTDLLLKASKEADKKLENLEEHLSRLQENINQMSLRLIKLEAWIPLIVFTIVCLFIWCLLSTCSVIQLQRKLKCVTNEHKNRKTIIDKHHVDDYDQDSIDDMSFLFNGVKKRKLSTDSNDSNPNRSQRVPDLTLPKIKENGIHKNEHKTARKHSKQTQHILTVTKVQT</sequence>
<evidence type="ECO:0000313" key="12">
    <source>
        <dbReference type="Proteomes" id="UP000663824"/>
    </source>
</evidence>
<feature type="compositionally biased region" description="Polar residues" evidence="6">
    <location>
        <begin position="830"/>
        <end position="841"/>
    </location>
</feature>
<feature type="transmembrane region" description="Helical" evidence="7">
    <location>
        <begin position="756"/>
        <end position="777"/>
    </location>
</feature>
<feature type="compositionally biased region" description="Polar residues" evidence="6">
    <location>
        <begin position="117"/>
        <end position="128"/>
    </location>
</feature>
<dbReference type="PROSITE" id="PS51469">
    <property type="entry name" value="SUN"/>
    <property type="match status" value="1"/>
</dbReference>
<dbReference type="GO" id="GO:0012505">
    <property type="term" value="C:endomembrane system"/>
    <property type="evidence" value="ECO:0007669"/>
    <property type="project" value="UniProtKB-SubCell"/>
</dbReference>
<accession>A0A816RMB0</accession>
<dbReference type="GO" id="GO:0016020">
    <property type="term" value="C:membrane"/>
    <property type="evidence" value="ECO:0007669"/>
    <property type="project" value="InterPro"/>
</dbReference>
<feature type="compositionally biased region" description="Polar residues" evidence="6">
    <location>
        <begin position="149"/>
        <end position="177"/>
    </location>
</feature>
<feature type="compositionally biased region" description="Acidic residues" evidence="6">
    <location>
        <begin position="351"/>
        <end position="360"/>
    </location>
</feature>
<dbReference type="Proteomes" id="UP000663824">
    <property type="component" value="Unassembled WGS sequence"/>
</dbReference>
<evidence type="ECO:0000256" key="1">
    <source>
        <dbReference type="ARBA" id="ARBA00004308"/>
    </source>
</evidence>
<dbReference type="EMBL" id="CAJNOW010020970">
    <property type="protein sequence ID" value="CAF1682097.1"/>
    <property type="molecule type" value="Genomic_DNA"/>
</dbReference>
<feature type="region of interest" description="Disordered" evidence="6">
    <location>
        <begin position="101"/>
        <end position="128"/>
    </location>
</feature>
<dbReference type="AlphaFoldDB" id="A0A816RMB0"/>
<proteinExistence type="predicted"/>